<evidence type="ECO:0000313" key="5">
    <source>
        <dbReference type="Proteomes" id="UP000443090"/>
    </source>
</evidence>
<dbReference type="SMART" id="SM00195">
    <property type="entry name" value="DSPc"/>
    <property type="match status" value="1"/>
</dbReference>
<dbReference type="PANTHER" id="PTHR46588:SF1">
    <property type="entry name" value="SERINE_THREONINE_TYROSINE-INTERACTING PROTEIN"/>
    <property type="match status" value="1"/>
</dbReference>
<comment type="similarity">
    <text evidence="1">Belongs to the protein-tyrosine phosphatase family. Non-receptor class subfamily.</text>
</comment>
<dbReference type="Gene3D" id="3.90.190.10">
    <property type="entry name" value="Protein tyrosine phosphatase superfamily"/>
    <property type="match status" value="1"/>
</dbReference>
<comment type="caution">
    <text evidence="4">The sequence shown here is derived from an EMBL/GenBank/DDBJ whole genome shotgun (WGS) entry which is preliminary data.</text>
</comment>
<dbReference type="GO" id="GO:0062026">
    <property type="term" value="P:negative regulation of SCF-dependent proteasomal ubiquitin-dependent catabolic process"/>
    <property type="evidence" value="ECO:0007669"/>
    <property type="project" value="TreeGrafter"/>
</dbReference>
<dbReference type="InterPro" id="IPR000340">
    <property type="entry name" value="Dual-sp_phosphatase_cat-dom"/>
</dbReference>
<dbReference type="GO" id="GO:0005737">
    <property type="term" value="C:cytoplasm"/>
    <property type="evidence" value="ECO:0007669"/>
    <property type="project" value="TreeGrafter"/>
</dbReference>
<dbReference type="GO" id="GO:0070372">
    <property type="term" value="P:regulation of ERK1 and ERK2 cascade"/>
    <property type="evidence" value="ECO:0007669"/>
    <property type="project" value="TreeGrafter"/>
</dbReference>
<feature type="compositionally biased region" description="Polar residues" evidence="2">
    <location>
        <begin position="260"/>
        <end position="270"/>
    </location>
</feature>
<dbReference type="CDD" id="cd14498">
    <property type="entry name" value="DSP"/>
    <property type="match status" value="1"/>
</dbReference>
<proteinExistence type="inferred from homology"/>
<gene>
    <name evidence="4" type="primary">styx-a</name>
    <name evidence="4" type="ORF">LOCC1_G007824</name>
</gene>
<feature type="domain" description="Tyrosine specific protein phosphatases" evidence="3">
    <location>
        <begin position="159"/>
        <end position="224"/>
    </location>
</feature>
<dbReference type="InterPro" id="IPR020422">
    <property type="entry name" value="TYR_PHOSPHATASE_DUAL_dom"/>
</dbReference>
<dbReference type="PROSITE" id="PS50056">
    <property type="entry name" value="TYR_PHOSPHATASE_2"/>
    <property type="match status" value="1"/>
</dbReference>
<dbReference type="Proteomes" id="UP000443090">
    <property type="component" value="Unassembled WGS sequence"/>
</dbReference>
<keyword evidence="5" id="KW-1185">Reference proteome</keyword>
<dbReference type="AlphaFoldDB" id="A0A8H8RKV8"/>
<dbReference type="InterPro" id="IPR000387">
    <property type="entry name" value="Tyr_Pase_dom"/>
</dbReference>
<evidence type="ECO:0000256" key="1">
    <source>
        <dbReference type="ARBA" id="ARBA00009649"/>
    </source>
</evidence>
<dbReference type="InterPro" id="IPR052449">
    <property type="entry name" value="STYX-Interacting_Phosphatase"/>
</dbReference>
<dbReference type="OrthoDB" id="10252009at2759"/>
<name>A0A8H8RKV8_9HELO</name>
<dbReference type="EMBL" id="QGMI01000839">
    <property type="protein sequence ID" value="TVY36372.1"/>
    <property type="molecule type" value="Genomic_DNA"/>
</dbReference>
<dbReference type="GO" id="GO:0005654">
    <property type="term" value="C:nucleoplasm"/>
    <property type="evidence" value="ECO:0007669"/>
    <property type="project" value="TreeGrafter"/>
</dbReference>
<evidence type="ECO:0000256" key="2">
    <source>
        <dbReference type="SAM" id="MobiDB-lite"/>
    </source>
</evidence>
<dbReference type="GO" id="GO:1990444">
    <property type="term" value="F:F-box domain binding"/>
    <property type="evidence" value="ECO:0007669"/>
    <property type="project" value="TreeGrafter"/>
</dbReference>
<organism evidence="4 5">
    <name type="scientific">Lachnellula occidentalis</name>
    <dbReference type="NCBI Taxonomy" id="215460"/>
    <lineage>
        <taxon>Eukaryota</taxon>
        <taxon>Fungi</taxon>
        <taxon>Dikarya</taxon>
        <taxon>Ascomycota</taxon>
        <taxon>Pezizomycotina</taxon>
        <taxon>Leotiomycetes</taxon>
        <taxon>Helotiales</taxon>
        <taxon>Lachnaceae</taxon>
        <taxon>Lachnellula</taxon>
    </lineage>
</organism>
<dbReference type="InterPro" id="IPR029021">
    <property type="entry name" value="Prot-tyrosine_phosphatase-like"/>
</dbReference>
<accession>A0A8H8RKV8</accession>
<evidence type="ECO:0000259" key="3">
    <source>
        <dbReference type="PROSITE" id="PS50056"/>
    </source>
</evidence>
<dbReference type="GO" id="GO:0140096">
    <property type="term" value="F:catalytic activity, acting on a protein"/>
    <property type="evidence" value="ECO:0007669"/>
    <property type="project" value="UniProtKB-ARBA"/>
</dbReference>
<dbReference type="PANTHER" id="PTHR46588">
    <property type="entry name" value="SERINE/THREONINE/TYROSINE-INTERACTING PROTEIN"/>
    <property type="match status" value="1"/>
</dbReference>
<reference evidence="4 5" key="1">
    <citation type="submission" date="2018-05" db="EMBL/GenBank/DDBJ databases">
        <title>Genome sequencing and assembly of the regulated plant pathogen Lachnellula willkommii and related sister species for the development of diagnostic species identification markers.</title>
        <authorList>
            <person name="Giroux E."/>
            <person name="Bilodeau G."/>
        </authorList>
    </citation>
    <scope>NUCLEOTIDE SEQUENCE [LARGE SCALE GENOMIC DNA]</scope>
    <source>
        <strain evidence="4 5">CBS 160.35</strain>
    </source>
</reference>
<feature type="region of interest" description="Disordered" evidence="2">
    <location>
        <begin position="260"/>
        <end position="281"/>
    </location>
</feature>
<evidence type="ECO:0000313" key="4">
    <source>
        <dbReference type="EMBL" id="TVY36372.1"/>
    </source>
</evidence>
<sequence>MVTASELVGATPSGVYSWRPPSPPHIHVPQAPEDQQFVLPAYDDTLATGADQTILKCVIEGEHVSVATRDWKYDLRRKAQPILSFLHLGPSSAARDISYIQTQGITMLLVIRDSRSANARLLSGEKIARQLCIEAAAIDVADYQELIAAFPRAIQTINNHLISEYRKHHPSGINQETKSRTTWGKVLVFCESGNERSAEVVAAYLMSMYSLDLITAIQYIQTQRFCVAFDDSMKNLLFNHQQLLEARRSVAGATFAKPMTNGTYKENNQPKAKRGRAEVEVNDEDMDLDDADDEARFLGRTTFVPFR</sequence>
<dbReference type="Pfam" id="PF00782">
    <property type="entry name" value="DSPc"/>
    <property type="match status" value="1"/>
</dbReference>
<protein>
    <submittedName>
        <fullName evidence="4">Serine/threonine/tyrosine-interacting protein A</fullName>
    </submittedName>
</protein>
<dbReference type="SUPFAM" id="SSF52799">
    <property type="entry name" value="(Phosphotyrosine protein) phosphatases II"/>
    <property type="match status" value="1"/>
</dbReference>